<organism evidence="6 7">
    <name type="scientific">Microbulbifer spongiae</name>
    <dbReference type="NCBI Taxonomy" id="2944933"/>
    <lineage>
        <taxon>Bacteria</taxon>
        <taxon>Pseudomonadati</taxon>
        <taxon>Pseudomonadota</taxon>
        <taxon>Gammaproteobacteria</taxon>
        <taxon>Cellvibrionales</taxon>
        <taxon>Microbulbiferaceae</taxon>
        <taxon>Microbulbifer</taxon>
    </lineage>
</organism>
<dbReference type="PANTHER" id="PTHR30126">
    <property type="entry name" value="HTH-TYPE TRANSCRIPTIONAL REGULATOR"/>
    <property type="match status" value="1"/>
</dbReference>
<dbReference type="Pfam" id="PF03466">
    <property type="entry name" value="LysR_substrate"/>
    <property type="match status" value="1"/>
</dbReference>
<name>A0ABY9ECJ4_9GAMM</name>
<dbReference type="PROSITE" id="PS50931">
    <property type="entry name" value="HTH_LYSR"/>
    <property type="match status" value="1"/>
</dbReference>
<evidence type="ECO:0000259" key="5">
    <source>
        <dbReference type="PROSITE" id="PS50931"/>
    </source>
</evidence>
<dbReference type="InterPro" id="IPR000847">
    <property type="entry name" value="LysR_HTH_N"/>
</dbReference>
<keyword evidence="4" id="KW-0804">Transcription</keyword>
<dbReference type="PRINTS" id="PR00039">
    <property type="entry name" value="HTHLYSR"/>
</dbReference>
<evidence type="ECO:0000256" key="2">
    <source>
        <dbReference type="ARBA" id="ARBA00023015"/>
    </source>
</evidence>
<dbReference type="SUPFAM" id="SSF53850">
    <property type="entry name" value="Periplasmic binding protein-like II"/>
    <property type="match status" value="1"/>
</dbReference>
<gene>
    <name evidence="6" type="ORF">M8T91_01700</name>
</gene>
<dbReference type="Gene3D" id="1.10.10.10">
    <property type="entry name" value="Winged helix-like DNA-binding domain superfamily/Winged helix DNA-binding domain"/>
    <property type="match status" value="1"/>
</dbReference>
<dbReference type="InterPro" id="IPR036388">
    <property type="entry name" value="WH-like_DNA-bd_sf"/>
</dbReference>
<evidence type="ECO:0000313" key="6">
    <source>
        <dbReference type="EMBL" id="WKD50170.1"/>
    </source>
</evidence>
<evidence type="ECO:0000256" key="1">
    <source>
        <dbReference type="ARBA" id="ARBA00009437"/>
    </source>
</evidence>
<comment type="similarity">
    <text evidence="1">Belongs to the LysR transcriptional regulatory family.</text>
</comment>
<evidence type="ECO:0000313" key="7">
    <source>
        <dbReference type="Proteomes" id="UP001321520"/>
    </source>
</evidence>
<keyword evidence="3" id="KW-0238">DNA-binding</keyword>
<dbReference type="RefSeq" id="WP_301416218.1">
    <property type="nucleotide sequence ID" value="NZ_CP098023.1"/>
</dbReference>
<dbReference type="PANTHER" id="PTHR30126:SF40">
    <property type="entry name" value="HTH-TYPE TRANSCRIPTIONAL REGULATOR GLTR"/>
    <property type="match status" value="1"/>
</dbReference>
<sequence length="294" mass="32317">MEIYQIKTFVAVAREGSITRAAECLYLSQPAVSAHIKAIEEQLGLVLFERNTKGMRLTDDGKRLLNKAEKILAAHRDFIDESSRMKDALTGKLVVGAGSESSTPAIGHLLSSLSERCPGVDVRLQYFEQSVEMLKSLRNGTLDACFYNEPNDPAPDIHTLEVSRFGIFLAAPAGLVVNSQPLNWQSLSAMPWISPNPATCCGRAAENLFKLHNFRPKQIIKVDRENVIRTLIAGGVGIGLLHTDTARETLNNGKIDLICEVHKSVRVLFAYLPTREQDPLLEIASSILRSKAPG</sequence>
<evidence type="ECO:0000256" key="3">
    <source>
        <dbReference type="ARBA" id="ARBA00023125"/>
    </source>
</evidence>
<keyword evidence="7" id="KW-1185">Reference proteome</keyword>
<accession>A0ABY9ECJ4</accession>
<evidence type="ECO:0000256" key="4">
    <source>
        <dbReference type="ARBA" id="ARBA00023163"/>
    </source>
</evidence>
<protein>
    <submittedName>
        <fullName evidence="6">LysR family transcriptional regulator</fullName>
    </submittedName>
</protein>
<dbReference type="Pfam" id="PF00126">
    <property type="entry name" value="HTH_1"/>
    <property type="match status" value="1"/>
</dbReference>
<dbReference type="CDD" id="cd05466">
    <property type="entry name" value="PBP2_LTTR_substrate"/>
    <property type="match status" value="1"/>
</dbReference>
<dbReference type="SUPFAM" id="SSF46785">
    <property type="entry name" value="Winged helix' DNA-binding domain"/>
    <property type="match status" value="1"/>
</dbReference>
<dbReference type="Proteomes" id="UP001321520">
    <property type="component" value="Chromosome"/>
</dbReference>
<feature type="domain" description="HTH lysR-type" evidence="5">
    <location>
        <begin position="1"/>
        <end position="58"/>
    </location>
</feature>
<dbReference type="Gene3D" id="3.40.190.10">
    <property type="entry name" value="Periplasmic binding protein-like II"/>
    <property type="match status" value="2"/>
</dbReference>
<proteinExistence type="inferred from homology"/>
<keyword evidence="2" id="KW-0805">Transcription regulation</keyword>
<reference evidence="6 7" key="1">
    <citation type="submission" date="2022-05" db="EMBL/GenBank/DDBJ databases">
        <title>Microbulbifer sp. nov., isolated from sponge.</title>
        <authorList>
            <person name="Gao L."/>
        </authorList>
    </citation>
    <scope>NUCLEOTIDE SEQUENCE [LARGE SCALE GENOMIC DNA]</scope>
    <source>
        <strain evidence="6 7">MI-G</strain>
    </source>
</reference>
<dbReference type="InterPro" id="IPR005119">
    <property type="entry name" value="LysR_subst-bd"/>
</dbReference>
<dbReference type="InterPro" id="IPR036390">
    <property type="entry name" value="WH_DNA-bd_sf"/>
</dbReference>
<dbReference type="EMBL" id="CP098023">
    <property type="protein sequence ID" value="WKD50170.1"/>
    <property type="molecule type" value="Genomic_DNA"/>
</dbReference>